<dbReference type="Proteomes" id="UP000515135">
    <property type="component" value="Unplaced"/>
</dbReference>
<accession>A0A6P5AAJ5</accession>
<gene>
    <name evidence="2" type="primary">LOC109487095</name>
</gene>
<evidence type="ECO:0000313" key="2">
    <source>
        <dbReference type="RefSeq" id="XP_019646628.1"/>
    </source>
</evidence>
<sequence length="134" mass="14886">MFVMSAHPVGPEETNLTSFSVYKSRTKRNARQYFGEKRAYQTIQTRHLTTASRTNTRDNMKTTFIIALIACMVLASLTSTEGRSLAESAEPHSLVKRGFFFGGGSRCGYNFVCNLGPAQGCYHSSGCCMRYVCN</sequence>
<organism evidence="1 2">
    <name type="scientific">Branchiostoma belcheri</name>
    <name type="common">Amphioxus</name>
    <dbReference type="NCBI Taxonomy" id="7741"/>
    <lineage>
        <taxon>Eukaryota</taxon>
        <taxon>Metazoa</taxon>
        <taxon>Chordata</taxon>
        <taxon>Cephalochordata</taxon>
        <taxon>Leptocardii</taxon>
        <taxon>Amphioxiformes</taxon>
        <taxon>Branchiostomatidae</taxon>
        <taxon>Branchiostoma</taxon>
    </lineage>
</organism>
<evidence type="ECO:0000313" key="1">
    <source>
        <dbReference type="Proteomes" id="UP000515135"/>
    </source>
</evidence>
<name>A0A6P5AAJ5_BRABE</name>
<dbReference type="GeneID" id="109487095"/>
<dbReference type="KEGG" id="bbel:109487095"/>
<keyword evidence="1" id="KW-1185">Reference proteome</keyword>
<dbReference type="OrthoDB" id="10317458at2759"/>
<dbReference type="AlphaFoldDB" id="A0A6P5AAJ5"/>
<reference evidence="2" key="1">
    <citation type="submission" date="2025-08" db="UniProtKB">
        <authorList>
            <consortium name="RefSeq"/>
        </authorList>
    </citation>
    <scope>IDENTIFICATION</scope>
    <source>
        <tissue evidence="2">Gonad</tissue>
    </source>
</reference>
<protein>
    <submittedName>
        <fullName evidence="2">Uncharacterized protein LOC109487095</fullName>
    </submittedName>
</protein>
<dbReference type="RefSeq" id="XP_019646628.1">
    <property type="nucleotide sequence ID" value="XM_019791069.1"/>
</dbReference>
<proteinExistence type="predicted"/>